<evidence type="ECO:0000256" key="5">
    <source>
        <dbReference type="ARBA" id="ARBA00022454"/>
    </source>
</evidence>
<feature type="region of interest" description="Disordered" evidence="11">
    <location>
        <begin position="234"/>
        <end position="272"/>
    </location>
</feature>
<evidence type="ECO:0000256" key="11">
    <source>
        <dbReference type="SAM" id="MobiDB-lite"/>
    </source>
</evidence>
<dbReference type="EMBL" id="JAPCXB010000012">
    <property type="protein sequence ID" value="KAJ1614966.1"/>
    <property type="molecule type" value="Genomic_DNA"/>
</dbReference>
<dbReference type="InterPro" id="IPR022816">
    <property type="entry name" value="Condensin_barren_su2"/>
</dbReference>
<evidence type="ECO:0000313" key="13">
    <source>
        <dbReference type="Proteomes" id="UP001071777"/>
    </source>
</evidence>
<keyword evidence="13" id="KW-1185">Reference proteome</keyword>
<keyword evidence="9" id="KW-0226">DNA condensation</keyword>
<organism evidence="12 13">
    <name type="scientific">Cryptosporidium canis</name>
    <dbReference type="NCBI Taxonomy" id="195482"/>
    <lineage>
        <taxon>Eukaryota</taxon>
        <taxon>Sar</taxon>
        <taxon>Alveolata</taxon>
        <taxon>Apicomplexa</taxon>
        <taxon>Conoidasida</taxon>
        <taxon>Coccidia</taxon>
        <taxon>Eucoccidiorida</taxon>
        <taxon>Eimeriorina</taxon>
        <taxon>Cryptosporidiidae</taxon>
        <taxon>Cryptosporidium</taxon>
    </lineage>
</organism>
<keyword evidence="6" id="KW-0963">Cytoplasm</keyword>
<proteinExistence type="inferred from homology"/>
<reference evidence="12" key="1">
    <citation type="submission" date="2022-10" db="EMBL/GenBank/DDBJ databases">
        <title>Adaptive evolution leads to modifications in subtelomeric GC content in a zoonotic Cryptosporidium species.</title>
        <authorList>
            <person name="Li J."/>
            <person name="Feng Y."/>
            <person name="Xiao L."/>
        </authorList>
    </citation>
    <scope>NUCLEOTIDE SEQUENCE</scope>
    <source>
        <strain evidence="12">25894</strain>
    </source>
</reference>
<keyword evidence="5" id="KW-0158">Chromosome</keyword>
<comment type="subcellular location">
    <subcellularLocation>
        <location evidence="1">Chromosome</location>
    </subcellularLocation>
    <subcellularLocation>
        <location evidence="2">Cytoplasm</location>
    </subcellularLocation>
</comment>
<evidence type="ECO:0000256" key="2">
    <source>
        <dbReference type="ARBA" id="ARBA00004496"/>
    </source>
</evidence>
<comment type="caution">
    <text evidence="12">The sequence shown here is derived from an EMBL/GenBank/DDBJ whole genome shotgun (WGS) entry which is preliminary data.</text>
</comment>
<evidence type="ECO:0000256" key="9">
    <source>
        <dbReference type="ARBA" id="ARBA00023067"/>
    </source>
</evidence>
<evidence type="ECO:0000256" key="1">
    <source>
        <dbReference type="ARBA" id="ARBA00004286"/>
    </source>
</evidence>
<dbReference type="Pfam" id="PF05786">
    <property type="entry name" value="Cnd2"/>
    <property type="match status" value="1"/>
</dbReference>
<sequence>MARLSLHPKRFESEYYVEEGRHGDENAPGVGNVGKCGRMAQKPAFPYRRRSISIGQDESDNLGARRLSRTSINLKEQIDSSKVLFSKSSSSKLPNEELDQLCNQCLNLLRQNKISSKNAFEILLIDHLNEIVNVQNSRRSLGGSEEGLGDVQAAGQRSVKDGSGGKRRALGVSQAEGAESPSALELAAAQDSNFQKFQRAAVTLEASARIYGYRVDSTFDNAYRILSNIKSGQAMARDDSDLDEESADGGEREEGDGETRTEAEADRRKRSRRNVLFSGAGSTLADGHECITIKDFDRTKDVNEGPFFVNYLNEEIKLDSIRFGVDCSNIGSISSMLMNNLDLRDQTNTEDGSVSISYNISGKASLSEKQDSLCSWPSRDEQLKVDKVALARLLGETGGGLAENMWGPVCPDLTRLVDSIEAISEKLVDAGQIQDCVSLRTCSVELEFREAEEESGSPGLGLDSDSPGGSLETGEWEGEGILGLDAGARSFQTHVGRVIQDLGNGGQTEGAFDGVFGEGVEPGPRDFKLSRIGDVLDLLSSRATRSMEFLCGSRRRERPPQSQRQRPKAGSEQVSFEIPSAFLTSEVFDGMEWVGGLTRTRPVAGDSGRTRSRSRGRGSPVGGVFVGESNTSSIFNYSLGHLFCLANLTGIKMNLRLLHEGKDWEEVSGDGVVARELLIRTVSQPEEGGMASAGGQTDLMLVHGEIEHLMQQGSADTHSSGLDDFSLEDGGDGGPARGRLVLPFEEGVSETDVLLERSSKSLHVRAEYNSSLRHSKSSRSADIDLVKGVLRSSVQTLQSQDPSSLTLFNIIRQSRPLSPEPSRYIHHPNTSSQRKLLQQKGLSEVSTGIFFICMLHLCNESNYSLGYLESAPGSPDGLQLSDQDSVAQDLNPHRVVLSLDPSESLQL</sequence>
<feature type="region of interest" description="Disordered" evidence="11">
    <location>
        <begin position="142"/>
        <end position="176"/>
    </location>
</feature>
<dbReference type="PANTHER" id="PTHR13108">
    <property type="entry name" value="CONDENSIN COMPLEX SUBUNIT 2"/>
    <property type="match status" value="1"/>
</dbReference>
<name>A0ABQ8PBC4_9CRYT</name>
<feature type="compositionally biased region" description="Basic and acidic residues" evidence="11">
    <location>
        <begin position="249"/>
        <end position="267"/>
    </location>
</feature>
<evidence type="ECO:0000313" key="12">
    <source>
        <dbReference type="EMBL" id="KAJ1614966.1"/>
    </source>
</evidence>
<evidence type="ECO:0000256" key="10">
    <source>
        <dbReference type="ARBA" id="ARBA00023306"/>
    </source>
</evidence>
<feature type="compositionally biased region" description="Low complexity" evidence="11">
    <location>
        <begin position="456"/>
        <end position="472"/>
    </location>
</feature>
<evidence type="ECO:0000256" key="7">
    <source>
        <dbReference type="ARBA" id="ARBA00022618"/>
    </source>
</evidence>
<gene>
    <name evidence="12" type="ORF">OJ252_340</name>
</gene>
<keyword evidence="7" id="KW-0132">Cell division</keyword>
<evidence type="ECO:0000256" key="4">
    <source>
        <dbReference type="ARBA" id="ARBA00016065"/>
    </source>
</evidence>
<evidence type="ECO:0000256" key="6">
    <source>
        <dbReference type="ARBA" id="ARBA00022490"/>
    </source>
</evidence>
<keyword evidence="8" id="KW-0498">Mitosis</keyword>
<feature type="region of interest" description="Disordered" evidence="11">
    <location>
        <begin position="450"/>
        <end position="476"/>
    </location>
</feature>
<feature type="region of interest" description="Disordered" evidence="11">
    <location>
        <begin position="599"/>
        <end position="621"/>
    </location>
</feature>
<evidence type="ECO:0000256" key="8">
    <source>
        <dbReference type="ARBA" id="ARBA00022776"/>
    </source>
</evidence>
<dbReference type="PANTHER" id="PTHR13108:SF9">
    <property type="entry name" value="CONDENSIN COMPLEX SUBUNIT 2"/>
    <property type="match status" value="1"/>
</dbReference>
<dbReference type="Proteomes" id="UP001071777">
    <property type="component" value="Unassembled WGS sequence"/>
</dbReference>
<evidence type="ECO:0000256" key="3">
    <source>
        <dbReference type="ARBA" id="ARBA00009471"/>
    </source>
</evidence>
<keyword evidence="10" id="KW-0131">Cell cycle</keyword>
<feature type="region of interest" description="Disordered" evidence="11">
    <location>
        <begin position="551"/>
        <end position="574"/>
    </location>
</feature>
<comment type="similarity">
    <text evidence="3">Belongs to the CND2 (condensin subunit 2) family.</text>
</comment>
<accession>A0ABQ8PBC4</accession>
<protein>
    <recommendedName>
        <fullName evidence="4">Condensin complex subunit 2</fullName>
    </recommendedName>
</protein>